<keyword evidence="6" id="KW-0732">Signal</keyword>
<keyword evidence="3 15" id="KW-0399">Innate immunity</keyword>
<dbReference type="SMART" id="SM00255">
    <property type="entry name" value="TIR"/>
    <property type="match status" value="1"/>
</dbReference>
<dbReference type="PaxDb" id="8355-A0A1L8F504"/>
<keyword evidence="8 15" id="KW-0391">Immunity</keyword>
<dbReference type="Gene3D" id="3.40.50.10140">
    <property type="entry name" value="Toll/interleukin-1 receptor homology (TIR) domain"/>
    <property type="match status" value="1"/>
</dbReference>
<keyword evidence="13" id="KW-0325">Glycoprotein</keyword>
<feature type="disulfide bond" evidence="16">
    <location>
        <begin position="437"/>
        <end position="460"/>
    </location>
</feature>
<dbReference type="SMART" id="SM00369">
    <property type="entry name" value="LRR_TYP"/>
    <property type="match status" value="6"/>
</dbReference>
<keyword evidence="17" id="KW-1185">Reference proteome</keyword>
<evidence type="ECO:0000256" key="9">
    <source>
        <dbReference type="ARBA" id="ARBA00022989"/>
    </source>
</evidence>
<dbReference type="PANTHER" id="PTHR24365">
    <property type="entry name" value="TOLL-LIKE RECEPTOR"/>
    <property type="match status" value="1"/>
</dbReference>
<evidence type="ECO:0000256" key="5">
    <source>
        <dbReference type="ARBA" id="ARBA00022692"/>
    </source>
</evidence>
<organism evidence="17 18">
    <name type="scientific">Xenopus laevis</name>
    <name type="common">African clawed frog</name>
    <dbReference type="NCBI Taxonomy" id="8355"/>
    <lineage>
        <taxon>Eukaryota</taxon>
        <taxon>Metazoa</taxon>
        <taxon>Chordata</taxon>
        <taxon>Craniata</taxon>
        <taxon>Vertebrata</taxon>
        <taxon>Euteleostomi</taxon>
        <taxon>Amphibia</taxon>
        <taxon>Batrachia</taxon>
        <taxon>Anura</taxon>
        <taxon>Pipoidea</taxon>
        <taxon>Pipidae</taxon>
        <taxon>Xenopodinae</taxon>
        <taxon>Xenopus</taxon>
        <taxon>Xenopus</taxon>
    </lineage>
</organism>
<keyword evidence="14 15" id="KW-0395">Inflammatory response</keyword>
<dbReference type="InterPro" id="IPR032675">
    <property type="entry name" value="LRR_dom_sf"/>
</dbReference>
<evidence type="ECO:0000313" key="17">
    <source>
        <dbReference type="Proteomes" id="UP000186698"/>
    </source>
</evidence>
<evidence type="ECO:0000256" key="1">
    <source>
        <dbReference type="ARBA" id="ARBA00004479"/>
    </source>
</evidence>
<evidence type="ECO:0000256" key="11">
    <source>
        <dbReference type="ARBA" id="ARBA00023136"/>
    </source>
</evidence>
<dbReference type="InterPro" id="IPR017241">
    <property type="entry name" value="Toll-like_receptor"/>
</dbReference>
<dbReference type="STRING" id="8355.A0A1L8F504"/>
<dbReference type="InterPro" id="IPR035897">
    <property type="entry name" value="Toll_tir_struct_dom_sf"/>
</dbReference>
<evidence type="ECO:0000256" key="6">
    <source>
        <dbReference type="ARBA" id="ARBA00022729"/>
    </source>
</evidence>
<dbReference type="PROSITE" id="PS51450">
    <property type="entry name" value="LRR"/>
    <property type="match status" value="2"/>
</dbReference>
<dbReference type="PROSITE" id="PS50104">
    <property type="entry name" value="TIR"/>
    <property type="match status" value="1"/>
</dbReference>
<evidence type="ECO:0000256" key="14">
    <source>
        <dbReference type="ARBA" id="ARBA00023198"/>
    </source>
</evidence>
<dbReference type="AlphaFoldDB" id="A0A1L8F504"/>
<keyword evidence="11" id="KW-0472">Membrane</keyword>
<comment type="similarity">
    <text evidence="2 15">Belongs to the Toll-like receptor family.</text>
</comment>
<evidence type="ECO:0000256" key="15">
    <source>
        <dbReference type="PIRNR" id="PIRNR037595"/>
    </source>
</evidence>
<dbReference type="InterPro" id="IPR003591">
    <property type="entry name" value="Leu-rich_rpt_typical-subtyp"/>
</dbReference>
<comment type="subcellular location">
    <subcellularLocation>
        <location evidence="1">Membrane</location>
        <topology evidence="1">Single-pass type I membrane protein</topology>
    </subcellularLocation>
</comment>
<keyword evidence="10" id="KW-0520">NAD</keyword>
<dbReference type="Proteomes" id="UP000186698">
    <property type="component" value="Chromosome 8S"/>
</dbReference>
<dbReference type="GO" id="GO:0038023">
    <property type="term" value="F:signaling receptor activity"/>
    <property type="evidence" value="ECO:0000318"/>
    <property type="project" value="GO_Central"/>
</dbReference>
<dbReference type="GO" id="GO:0002224">
    <property type="term" value="P:toll-like receptor signaling pathway"/>
    <property type="evidence" value="ECO:0000318"/>
    <property type="project" value="GO_Central"/>
</dbReference>
<keyword evidence="4" id="KW-0433">Leucine-rich repeat</keyword>
<dbReference type="OrthoDB" id="1081807at2759"/>
<dbReference type="Pfam" id="PF13855">
    <property type="entry name" value="LRR_8"/>
    <property type="match status" value="2"/>
</dbReference>
<dbReference type="GO" id="GO:0045087">
    <property type="term" value="P:innate immune response"/>
    <property type="evidence" value="ECO:0007669"/>
    <property type="project" value="UniProtKB-UniRule"/>
</dbReference>
<dbReference type="PIRSF" id="PIRSF037595">
    <property type="entry name" value="Toll-like_receptor"/>
    <property type="match status" value="1"/>
</dbReference>
<dbReference type="InterPro" id="IPR000483">
    <property type="entry name" value="Cys-rich_flank_reg_C"/>
</dbReference>
<dbReference type="Bgee" id="108700404">
    <property type="expression patterns" value="Expressed in egg cell and 6 other cell types or tissues"/>
</dbReference>
<dbReference type="Pfam" id="PF01582">
    <property type="entry name" value="TIR"/>
    <property type="match status" value="1"/>
</dbReference>
<dbReference type="InterPro" id="IPR000157">
    <property type="entry name" value="TIR_dom"/>
</dbReference>
<dbReference type="FunFam" id="3.80.10.10:FF:000046">
    <property type="entry name" value="Toll-like receptor 2"/>
    <property type="match status" value="1"/>
</dbReference>
<evidence type="ECO:0000256" key="10">
    <source>
        <dbReference type="ARBA" id="ARBA00023027"/>
    </source>
</evidence>
<dbReference type="GeneID" id="108700404"/>
<dbReference type="SUPFAM" id="SSF52058">
    <property type="entry name" value="L domain-like"/>
    <property type="match status" value="1"/>
</dbReference>
<dbReference type="SUPFAM" id="SSF52047">
    <property type="entry name" value="RNI-like"/>
    <property type="match status" value="1"/>
</dbReference>
<dbReference type="GO" id="GO:0004888">
    <property type="term" value="F:transmembrane signaling receptor activity"/>
    <property type="evidence" value="ECO:0007669"/>
    <property type="project" value="InterPro"/>
</dbReference>
<dbReference type="SMART" id="SM00082">
    <property type="entry name" value="LRRCT"/>
    <property type="match status" value="1"/>
</dbReference>
<keyword evidence="16" id="KW-1015">Disulfide bond</keyword>
<evidence type="ECO:0000256" key="2">
    <source>
        <dbReference type="ARBA" id="ARBA00009634"/>
    </source>
</evidence>
<accession>A0A1L8F504</accession>
<evidence type="ECO:0000256" key="4">
    <source>
        <dbReference type="ARBA" id="ARBA00022614"/>
    </source>
</evidence>
<evidence type="ECO:0000256" key="16">
    <source>
        <dbReference type="PIRSR" id="PIRSR037595-2"/>
    </source>
</evidence>
<dbReference type="GO" id="GO:0005886">
    <property type="term" value="C:plasma membrane"/>
    <property type="evidence" value="ECO:0000318"/>
    <property type="project" value="GO_Central"/>
</dbReference>
<dbReference type="FunFam" id="3.40.50.10140:FF:000001">
    <property type="entry name" value="Toll-like receptor 2"/>
    <property type="match status" value="1"/>
</dbReference>
<dbReference type="RefSeq" id="XP_018089045.1">
    <property type="nucleotide sequence ID" value="XM_018233556.2"/>
</dbReference>
<dbReference type="SUPFAM" id="SSF52200">
    <property type="entry name" value="Toll/Interleukin receptor TIR domain"/>
    <property type="match status" value="1"/>
</dbReference>
<proteinExistence type="inferred from homology"/>
<reference evidence="18" key="1">
    <citation type="submission" date="2025-08" db="UniProtKB">
        <authorList>
            <consortium name="RefSeq"/>
        </authorList>
    </citation>
    <scope>IDENTIFICATION</scope>
    <source>
        <strain evidence="18">J_2021</strain>
        <tissue evidence="18">Erythrocytes</tissue>
    </source>
</reference>
<feature type="disulfide bond" evidence="16">
    <location>
        <begin position="357"/>
        <end position="386"/>
    </location>
</feature>
<protein>
    <submittedName>
        <fullName evidence="18">Toll-like receptor 2</fullName>
    </submittedName>
</protein>
<keyword evidence="7" id="KW-0677">Repeat</keyword>
<dbReference type="GO" id="GO:0006954">
    <property type="term" value="P:inflammatory response"/>
    <property type="evidence" value="ECO:0000318"/>
    <property type="project" value="GO_Central"/>
</dbReference>
<keyword evidence="5" id="KW-0812">Transmembrane</keyword>
<evidence type="ECO:0000313" key="18">
    <source>
        <dbReference type="RefSeq" id="XP_018089045.1"/>
    </source>
</evidence>
<keyword evidence="9" id="KW-1133">Transmembrane helix</keyword>
<evidence type="ECO:0000256" key="8">
    <source>
        <dbReference type="ARBA" id="ARBA00022859"/>
    </source>
</evidence>
<evidence type="ECO:0000256" key="13">
    <source>
        <dbReference type="ARBA" id="ARBA00023180"/>
    </source>
</evidence>
<gene>
    <name evidence="18" type="primary">LOC108700404</name>
</gene>
<dbReference type="InterPro" id="IPR001611">
    <property type="entry name" value="Leu-rich_rpt"/>
</dbReference>
<evidence type="ECO:0000256" key="7">
    <source>
        <dbReference type="ARBA" id="ARBA00022737"/>
    </source>
</evidence>
<name>A0A1L8F504_XENLA</name>
<evidence type="ECO:0000256" key="3">
    <source>
        <dbReference type="ARBA" id="ARBA00022588"/>
    </source>
</evidence>
<dbReference type="Gene3D" id="3.80.10.10">
    <property type="entry name" value="Ribonuclease Inhibitor"/>
    <property type="match status" value="1"/>
</dbReference>
<dbReference type="PANTHER" id="PTHR24365:SF26">
    <property type="entry name" value="TOLL-LIKE RECEPTOR 18"/>
    <property type="match status" value="1"/>
</dbReference>
<sequence>MEMFLHYGELVWYCLVLLALATGKWCQNPCQVDKEQKYANCQGQNLNEVPKDLPITLEELNLSCNWLYQITADDFSSYTNLRALNVSFNNISTIENNSFVSNTLLRNLTLSNNSLMEMPSVLLEPLVLLESLDLSNNLYNYSTLGKVFKTLVNLQRLSIGGPFVSKVLKGDFVPIKNISLQRFALKTKSSLKLYQSRAFSVLNTKILILDIALDKNAKALPLILKDLAGKSLDRLTFENLFEYTYYTGSTNLFFGLPDINIRELVFYGGKVNDKLLQLILESILISRIQNLLLLSVDFDYTLNRSKIDVKMDKLFLKNLVIKDVMNPDILTFDRTFTWFGKVRNLFIINVNFNFVQCDAWSQMQNVETLDISNNLLLGSYLYNPLCKYSELPKLRKFTAANNNLKYLKPISLLTANWPKLSSLDLSSNYLGSQYENCRWTSNITTLILKYNILSVGVFTCLPTSVHYLDLSFSHLESLNMDYFKNATNLKKLNLSYNKLTLISSEWRHPHLQVLFLDGNIFGVIDKGSFNNLPQLRTLTAGDNPYHCTCDLYSFFSDILSNSKVSLADWPQAYYCYHPQQLRDTRVESYTPGSVECDVRLLVAITVSATAAVVIFCMILCWRFDAPWYFRMTCHIVKSKYRSRKANYGREYLYHAFVSYSHSDADWVRGELLYRLESCSPPYRVCIHERDFLPGKWIIDNIIDNIENSRKTIFVLSHNFVNSEWCNYELYFAHQRAIGHSFEDVILVVKENVTLKDLPKRFYKLRKMLRRKTYLEWPSEPSKQHFFWIQLKNILGSPSNGGQDVLSVMNEPVAPEPCPVSEVPLTTYSKMNLPGN</sequence>
<keyword evidence="12 15" id="KW-0675">Receptor</keyword>
<evidence type="ECO:0000256" key="12">
    <source>
        <dbReference type="ARBA" id="ARBA00023170"/>
    </source>
</evidence>
<dbReference type="KEGG" id="xla:108700404"/>